<comment type="caution">
    <text evidence="2">The sequence shown here is derived from an EMBL/GenBank/DDBJ whole genome shotgun (WGS) entry which is preliminary data.</text>
</comment>
<evidence type="ECO:0000256" key="1">
    <source>
        <dbReference type="SAM" id="MobiDB-lite"/>
    </source>
</evidence>
<evidence type="ECO:0000313" key="3">
    <source>
        <dbReference type="Proteomes" id="UP001595855"/>
    </source>
</evidence>
<dbReference type="EMBL" id="JBHSJO010000002">
    <property type="protein sequence ID" value="MFC5020266.1"/>
    <property type="molecule type" value="Genomic_DNA"/>
</dbReference>
<sequence>MAIVVLRELRKDSSGNSGPDDPASQVEAVHAAPADPDTPGDVGDRTFCGKPTLDMERVNYQPAEPGASWSPPSMKRWECSDCADALRSL</sequence>
<organism evidence="2 3">
    <name type="scientific">Streptomyces lienomycini</name>
    <dbReference type="NCBI Taxonomy" id="284035"/>
    <lineage>
        <taxon>Bacteria</taxon>
        <taxon>Bacillati</taxon>
        <taxon>Actinomycetota</taxon>
        <taxon>Actinomycetes</taxon>
        <taxon>Kitasatosporales</taxon>
        <taxon>Streptomycetaceae</taxon>
        <taxon>Streptomyces</taxon>
    </lineage>
</organism>
<reference evidence="3" key="1">
    <citation type="journal article" date="2019" name="Int. J. Syst. Evol. Microbiol.">
        <title>The Global Catalogue of Microorganisms (GCM) 10K type strain sequencing project: providing services to taxonomists for standard genome sequencing and annotation.</title>
        <authorList>
            <consortium name="The Broad Institute Genomics Platform"/>
            <consortium name="The Broad Institute Genome Sequencing Center for Infectious Disease"/>
            <person name="Wu L."/>
            <person name="Ma J."/>
        </authorList>
    </citation>
    <scope>NUCLEOTIDE SEQUENCE [LARGE SCALE GENOMIC DNA]</scope>
    <source>
        <strain evidence="3">CGMCC 4.1542</strain>
    </source>
</reference>
<name>A0ABV9X447_9ACTN</name>
<proteinExistence type="predicted"/>
<dbReference type="Proteomes" id="UP001595855">
    <property type="component" value="Unassembled WGS sequence"/>
</dbReference>
<gene>
    <name evidence="2" type="ORF">ACFPRC_36180</name>
</gene>
<accession>A0ABV9X447</accession>
<keyword evidence="3" id="KW-1185">Reference proteome</keyword>
<feature type="region of interest" description="Disordered" evidence="1">
    <location>
        <begin position="8"/>
        <end position="44"/>
    </location>
</feature>
<protein>
    <submittedName>
        <fullName evidence="2">Uncharacterized protein</fullName>
    </submittedName>
</protein>
<dbReference type="RefSeq" id="WP_328662234.1">
    <property type="nucleotide sequence ID" value="NZ_BAAATN010000019.1"/>
</dbReference>
<evidence type="ECO:0000313" key="2">
    <source>
        <dbReference type="EMBL" id="MFC5020266.1"/>
    </source>
</evidence>